<dbReference type="Gene3D" id="3.50.50.60">
    <property type="entry name" value="FAD/NAD(P)-binding domain"/>
    <property type="match status" value="1"/>
</dbReference>
<keyword evidence="7" id="KW-1185">Reference proteome</keyword>
<evidence type="ECO:0000256" key="3">
    <source>
        <dbReference type="ARBA" id="ARBA00022827"/>
    </source>
</evidence>
<comment type="cofactor">
    <cofactor evidence="1">
        <name>FAD</name>
        <dbReference type="ChEBI" id="CHEBI:57692"/>
    </cofactor>
</comment>
<dbReference type="PRINTS" id="PR00411">
    <property type="entry name" value="PNDRDTASEI"/>
</dbReference>
<organism evidence="6 7">
    <name type="scientific">Aeromicrobium marinum DSM 15272</name>
    <dbReference type="NCBI Taxonomy" id="585531"/>
    <lineage>
        <taxon>Bacteria</taxon>
        <taxon>Bacillati</taxon>
        <taxon>Actinomycetota</taxon>
        <taxon>Actinomycetes</taxon>
        <taxon>Propionibacteriales</taxon>
        <taxon>Nocardioidaceae</taxon>
        <taxon>Aeromicrobium</taxon>
    </lineage>
</organism>
<dbReference type="GO" id="GO:0033765">
    <property type="term" value="F:steroid dehydrogenase activity, acting on the CH-CH group of donors"/>
    <property type="evidence" value="ECO:0007669"/>
    <property type="project" value="UniProtKB-ARBA"/>
</dbReference>
<dbReference type="NCBIfam" id="NF005510">
    <property type="entry name" value="PRK07121.1-3"/>
    <property type="match status" value="1"/>
</dbReference>
<dbReference type="NCBIfam" id="NF005508">
    <property type="entry name" value="PRK07121.1-1"/>
    <property type="match status" value="1"/>
</dbReference>
<dbReference type="OrthoDB" id="337830at2"/>
<accession>E2SEK3</accession>
<keyword evidence="2" id="KW-0285">Flavoprotein</keyword>
<dbReference type="InterPro" id="IPR036188">
    <property type="entry name" value="FAD/NAD-bd_sf"/>
</dbReference>
<dbReference type="eggNOG" id="COG1053">
    <property type="taxonomic scope" value="Bacteria"/>
</dbReference>
<dbReference type="RefSeq" id="WP_007078690.1">
    <property type="nucleotide sequence ID" value="NZ_CM001024.1"/>
</dbReference>
<proteinExistence type="predicted"/>
<dbReference type="STRING" id="585531.HMPREF0063_12462"/>
<dbReference type="HOGENOM" id="CLU_011398_4_4_11"/>
<dbReference type="SUPFAM" id="SSF51905">
    <property type="entry name" value="FAD/NAD(P)-binding domain"/>
    <property type="match status" value="1"/>
</dbReference>
<dbReference type="InterPro" id="IPR003953">
    <property type="entry name" value="FAD-dep_OxRdtase_2_FAD-bd"/>
</dbReference>
<dbReference type="AlphaFoldDB" id="E2SEK3"/>
<evidence type="ECO:0000256" key="1">
    <source>
        <dbReference type="ARBA" id="ARBA00001974"/>
    </source>
</evidence>
<dbReference type="InterPro" id="IPR050315">
    <property type="entry name" value="FAD-oxidoreductase_2"/>
</dbReference>
<dbReference type="InterPro" id="IPR027477">
    <property type="entry name" value="Succ_DH/fumarate_Rdtase_cat_sf"/>
</dbReference>
<dbReference type="PANTHER" id="PTHR43400">
    <property type="entry name" value="FUMARATE REDUCTASE"/>
    <property type="match status" value="1"/>
</dbReference>
<evidence type="ECO:0000313" key="6">
    <source>
        <dbReference type="EMBL" id="EFQ82300.1"/>
    </source>
</evidence>
<dbReference type="Gene3D" id="3.90.700.10">
    <property type="entry name" value="Succinate dehydrogenase/fumarate reductase flavoprotein, catalytic domain"/>
    <property type="match status" value="1"/>
</dbReference>
<dbReference type="PANTHER" id="PTHR43400:SF10">
    <property type="entry name" value="3-OXOSTEROID 1-DEHYDROGENASE"/>
    <property type="match status" value="1"/>
</dbReference>
<name>E2SEK3_9ACTN</name>
<dbReference type="Pfam" id="PF00890">
    <property type="entry name" value="FAD_binding_2"/>
    <property type="match status" value="1"/>
</dbReference>
<protein>
    <submittedName>
        <fullName evidence="6">FAD binding domain protein</fullName>
    </submittedName>
</protein>
<evidence type="ECO:0000256" key="4">
    <source>
        <dbReference type="ARBA" id="ARBA00023002"/>
    </source>
</evidence>
<evidence type="ECO:0000313" key="7">
    <source>
        <dbReference type="Proteomes" id="UP000003111"/>
    </source>
</evidence>
<keyword evidence="4" id="KW-0560">Oxidoreductase</keyword>
<reference evidence="6" key="1">
    <citation type="submission" date="2010-08" db="EMBL/GenBank/DDBJ databases">
        <authorList>
            <person name="Muzny D."/>
            <person name="Qin X."/>
            <person name="Buhay C."/>
            <person name="Dugan-Rocha S."/>
            <person name="Ding Y."/>
            <person name="Chen G."/>
            <person name="Hawes A."/>
            <person name="Holder M."/>
            <person name="Jhangiani S."/>
            <person name="Johnson A."/>
            <person name="Khan Z."/>
            <person name="Li Z."/>
            <person name="Liu W."/>
            <person name="Liu X."/>
            <person name="Perez L."/>
            <person name="Shen H."/>
            <person name="Wang Q."/>
            <person name="Watt J."/>
            <person name="Xi L."/>
            <person name="Xin Y."/>
            <person name="Zhou J."/>
            <person name="Deng J."/>
            <person name="Jiang H."/>
            <person name="Liu Y."/>
            <person name="Qu J."/>
            <person name="Song X.-Z."/>
            <person name="Zhang L."/>
            <person name="Villasana D."/>
            <person name="Johnson A."/>
            <person name="Liu J."/>
            <person name="Liyanage D."/>
            <person name="Lorensuhewa L."/>
            <person name="Robinson T."/>
            <person name="Song A."/>
            <person name="Song B.-B."/>
            <person name="Dinh H."/>
            <person name="Thornton R."/>
            <person name="Coyle M."/>
            <person name="Francisco L."/>
            <person name="Jackson L."/>
            <person name="Javaid M."/>
            <person name="Korchina V."/>
            <person name="Kovar C."/>
            <person name="Mata R."/>
            <person name="Mathew T."/>
            <person name="Ngo R."/>
            <person name="Nguyen L."/>
            <person name="Nguyen N."/>
            <person name="Okwuonu G."/>
            <person name="Ongeri F."/>
            <person name="Pham C."/>
            <person name="Simmons D."/>
            <person name="Wilczek-Boney K."/>
            <person name="Hale W."/>
            <person name="Jakkamsetti A."/>
            <person name="Pham P."/>
            <person name="Ruth R."/>
            <person name="San Lucas F."/>
            <person name="Warren J."/>
            <person name="Zhang J."/>
            <person name="Zhao Z."/>
            <person name="Zhou C."/>
            <person name="Zhu D."/>
            <person name="Lee S."/>
            <person name="Bess C."/>
            <person name="Blankenburg K."/>
            <person name="Forbes L."/>
            <person name="Fu Q."/>
            <person name="Gubbala S."/>
            <person name="Hirani K."/>
            <person name="Jayaseelan J.C."/>
            <person name="Lara F."/>
            <person name="Munidasa M."/>
            <person name="Palculict T."/>
            <person name="Patil S."/>
            <person name="Pu L.-L."/>
            <person name="Saada N."/>
            <person name="Tang L."/>
            <person name="Weissenberger G."/>
            <person name="Zhu Y."/>
            <person name="Hemphill L."/>
            <person name="Shang Y."/>
            <person name="Youmans B."/>
            <person name="Ayvaz T."/>
            <person name="Ross M."/>
            <person name="Santibanez J."/>
            <person name="Aqrawi P."/>
            <person name="Gross S."/>
            <person name="Joshi V."/>
            <person name="Fowler G."/>
            <person name="Nazareth L."/>
            <person name="Reid J."/>
            <person name="Worley K."/>
            <person name="Petrosino J."/>
            <person name="Highlander S."/>
            <person name="Gibbs R."/>
        </authorList>
    </citation>
    <scope>NUCLEOTIDE SEQUENCE [LARGE SCALE GENOMIC DNA]</scope>
    <source>
        <strain evidence="6">DSM 15272</strain>
    </source>
</reference>
<dbReference type="EMBL" id="ACLF03000008">
    <property type="protein sequence ID" value="EFQ82300.1"/>
    <property type="molecule type" value="Genomic_DNA"/>
</dbReference>
<sequence>MTTPKSLEIPEVVSARDVPAWSDEVDVLVVGAGMAGTAAAIEAARAGARVLVIDRGGRLSCTSAMAGGHFYLGGGTPVQQAAGFEDTPEQMAAYLAAVAPDCDPEKIRVYSEDSVEHFGWLEGLGFEFERSYYPEKAAIQPGTQGVMFSGNEKLWPFCEIAVPAPRGHKPPVEGDMGGASLVLELALTALDDLGVEVRYETGATALVVEADTVVGATWKRFGESGAIRAGAVVIAAGGFVMNPDMVHAFAPPLEALLERGMALGNTYDDGLGIRLGQSVGGAADHMEEAFLTAPFYPPGDLVKGICVNNRGERFVAEDSYHSRTSAFVFDQPDQQAWLVLDSAHIAEPSYGLQPLVDGWDTVAEMEAGLGVPEGSLAQTLDAYNAAARDGADPAFRKAAEHVVPLDQPPYGAYDLTPGRCFYSGFTCGGLRVDHDGRVLRDDRSVVAGVYAAGACASNIAVDGRGYASGTQLGEASFFGRRAGRHAATRAGQDVTQVTSNRYTAEGVLNA</sequence>
<dbReference type="GO" id="GO:0008202">
    <property type="term" value="P:steroid metabolic process"/>
    <property type="evidence" value="ECO:0007669"/>
    <property type="project" value="UniProtKB-ARBA"/>
</dbReference>
<comment type="caution">
    <text evidence="6">The sequence shown here is derived from an EMBL/GenBank/DDBJ whole genome shotgun (WGS) entry which is preliminary data.</text>
</comment>
<gene>
    <name evidence="6" type="ORF">HMPREF0063_12462</name>
</gene>
<dbReference type="SUPFAM" id="SSF56425">
    <property type="entry name" value="Succinate dehydrogenase/fumarate reductase flavoprotein, catalytic domain"/>
    <property type="match status" value="1"/>
</dbReference>
<evidence type="ECO:0000256" key="2">
    <source>
        <dbReference type="ARBA" id="ARBA00022630"/>
    </source>
</evidence>
<feature type="domain" description="FAD-dependent oxidoreductase 2 FAD-binding" evidence="5">
    <location>
        <begin position="26"/>
        <end position="457"/>
    </location>
</feature>
<dbReference type="PRINTS" id="PR00368">
    <property type="entry name" value="FADPNR"/>
</dbReference>
<keyword evidence="3" id="KW-0274">FAD</keyword>
<dbReference type="Proteomes" id="UP000003111">
    <property type="component" value="Unassembled WGS sequence"/>
</dbReference>
<evidence type="ECO:0000259" key="5">
    <source>
        <dbReference type="Pfam" id="PF00890"/>
    </source>
</evidence>